<dbReference type="PANTHER" id="PTHR13016">
    <property type="entry name" value="AMMECR1 HOMOLOG"/>
    <property type="match status" value="1"/>
</dbReference>
<reference evidence="3 4" key="1">
    <citation type="submission" date="2016-08" db="EMBL/GenBank/DDBJ databases">
        <authorList>
            <person name="Seilhamer J.J."/>
        </authorList>
    </citation>
    <scope>NUCLEOTIDE SEQUENCE [LARGE SCALE GENOMIC DNA]</scope>
    <source>
        <strain evidence="3">Buetzberg</strain>
    </source>
</reference>
<dbReference type="InterPro" id="IPR027485">
    <property type="entry name" value="AMMECR1_N"/>
</dbReference>
<evidence type="ECO:0000259" key="2">
    <source>
        <dbReference type="PROSITE" id="PS51112"/>
    </source>
</evidence>
<sequence length="208" mass="23823">MKPDRSGELKENTEEKKLETNLLSNEDGETIVKIARKTIETYLNEKRILEVPEDIDEKLKEFRGVFVTLEEKGDLRGCIGYPEPVMPLIEALIDAAISAATRDPRFPPVTLREFEDITVEVSVLTKPEIIRVENPKEYIENVEIGRDGLIVEIGPYKGLLLPQVAVEWCWNAEEFLSNTCMKAGLQPDCWLADDVKIYRFHSQIFNEQ</sequence>
<dbReference type="AlphaFoldDB" id="A0A1D3L113"/>
<protein>
    <recommendedName>
        <fullName evidence="1">Protein MCBB_0685</fullName>
    </recommendedName>
</protein>
<dbReference type="PANTHER" id="PTHR13016:SF0">
    <property type="entry name" value="AMME SYNDROME CANDIDATE GENE 1 PROTEIN"/>
    <property type="match status" value="1"/>
</dbReference>
<dbReference type="InterPro" id="IPR023472">
    <property type="entry name" value="Uncharacterised_MJ0810"/>
</dbReference>
<dbReference type="RefSeq" id="WP_084789749.1">
    <property type="nucleotide sequence ID" value="NZ_LT607756.1"/>
</dbReference>
<gene>
    <name evidence="3" type="ORF">MCBB_0685</name>
</gene>
<dbReference type="SUPFAM" id="SSF143447">
    <property type="entry name" value="AMMECR1-like"/>
    <property type="match status" value="1"/>
</dbReference>
<proteinExistence type="inferred from homology"/>
<dbReference type="Gene3D" id="3.30.700.20">
    <property type="entry name" value="Hypothetical protein ph0010, domain 1"/>
    <property type="match status" value="1"/>
</dbReference>
<dbReference type="Gene3D" id="3.30.1490.150">
    <property type="entry name" value="Hypothetical protein ph0010, domain 2"/>
    <property type="match status" value="1"/>
</dbReference>
<keyword evidence="4" id="KW-1185">Reference proteome</keyword>
<dbReference type="KEGG" id="mcub:MCBB_0685"/>
<dbReference type="InterPro" id="IPR023473">
    <property type="entry name" value="AMMECR1"/>
</dbReference>
<dbReference type="GeneID" id="30411539"/>
<evidence type="ECO:0000256" key="1">
    <source>
        <dbReference type="HAMAP-Rule" id="MF_00645"/>
    </source>
</evidence>
<dbReference type="InterPro" id="IPR027623">
    <property type="entry name" value="AmmeMemoSam_A"/>
</dbReference>
<evidence type="ECO:0000313" key="4">
    <source>
        <dbReference type="Proteomes" id="UP000094707"/>
    </source>
</evidence>
<dbReference type="InterPro" id="IPR036071">
    <property type="entry name" value="AMMECR1_dom_sf"/>
</dbReference>
<dbReference type="STRING" id="118062.MCBB_0685"/>
<feature type="domain" description="AMMECR1" evidence="2">
    <location>
        <begin position="26"/>
        <end position="208"/>
    </location>
</feature>
<evidence type="ECO:0000313" key="3">
    <source>
        <dbReference type="EMBL" id="SCG85258.1"/>
    </source>
</evidence>
<organism evidence="3 4">
    <name type="scientific">Methanobacterium congolense</name>
    <dbReference type="NCBI Taxonomy" id="118062"/>
    <lineage>
        <taxon>Archaea</taxon>
        <taxon>Methanobacteriati</taxon>
        <taxon>Methanobacteriota</taxon>
        <taxon>Methanomada group</taxon>
        <taxon>Methanobacteria</taxon>
        <taxon>Methanobacteriales</taxon>
        <taxon>Methanobacteriaceae</taxon>
        <taxon>Methanobacterium</taxon>
    </lineage>
</organism>
<name>A0A1D3L113_9EURY</name>
<dbReference type="NCBIfam" id="TIGR00296">
    <property type="entry name" value="TIGR00296 family protein"/>
    <property type="match status" value="1"/>
</dbReference>
<dbReference type="PROSITE" id="PS51112">
    <property type="entry name" value="AMMECR1"/>
    <property type="match status" value="1"/>
</dbReference>
<dbReference type="Pfam" id="PF01871">
    <property type="entry name" value="AMMECR1"/>
    <property type="match status" value="1"/>
</dbReference>
<accession>A0A1D3L113</accession>
<dbReference type="PATRIC" id="fig|129848.4.peg.692"/>
<dbReference type="NCBIfam" id="TIGR04335">
    <property type="entry name" value="AmmeMemoSam_A"/>
    <property type="match status" value="1"/>
</dbReference>
<dbReference type="InterPro" id="IPR002733">
    <property type="entry name" value="AMMECR1_domain"/>
</dbReference>
<dbReference type="Proteomes" id="UP000094707">
    <property type="component" value="Chromosome I"/>
</dbReference>
<dbReference type="HAMAP" id="MF_00645">
    <property type="entry name" value="AMMECR1"/>
    <property type="match status" value="1"/>
</dbReference>
<dbReference type="OrthoDB" id="25187at2157"/>
<dbReference type="EMBL" id="LT607756">
    <property type="protein sequence ID" value="SCG85258.1"/>
    <property type="molecule type" value="Genomic_DNA"/>
</dbReference>